<feature type="region of interest" description="Disordered" evidence="1">
    <location>
        <begin position="98"/>
        <end position="121"/>
    </location>
</feature>
<feature type="region of interest" description="Disordered" evidence="1">
    <location>
        <begin position="1"/>
        <end position="27"/>
    </location>
</feature>
<sequence length="145" mass="15539">MPKCPRNLTVDMSLAANSKPSSAEELPDWLAGANGNESVKLATLEVHRPFAIDISARAPAYAASPILLLSHGSNASSVRSASPRASARSLVFSRTYALESDSSEARPHGYPHTRNQRNSHKGARAAFISLVLSRGLDHDRTPPAR</sequence>
<dbReference type="EMBL" id="KV417598">
    <property type="protein sequence ID" value="KZP15987.1"/>
    <property type="molecule type" value="Genomic_DNA"/>
</dbReference>
<evidence type="ECO:0000313" key="3">
    <source>
        <dbReference type="Proteomes" id="UP000076532"/>
    </source>
</evidence>
<protein>
    <submittedName>
        <fullName evidence="2">Uncharacterized protein</fullName>
    </submittedName>
</protein>
<evidence type="ECO:0000256" key="1">
    <source>
        <dbReference type="SAM" id="MobiDB-lite"/>
    </source>
</evidence>
<accession>A0A166EQ20</accession>
<gene>
    <name evidence="2" type="ORF">FIBSPDRAFT_1047781</name>
</gene>
<name>A0A166EQ20_9AGAM</name>
<evidence type="ECO:0000313" key="2">
    <source>
        <dbReference type="EMBL" id="KZP15987.1"/>
    </source>
</evidence>
<keyword evidence="3" id="KW-1185">Reference proteome</keyword>
<feature type="compositionally biased region" description="Basic residues" evidence="1">
    <location>
        <begin position="109"/>
        <end position="121"/>
    </location>
</feature>
<dbReference type="AlphaFoldDB" id="A0A166EQ20"/>
<organism evidence="2 3">
    <name type="scientific">Athelia psychrophila</name>
    <dbReference type="NCBI Taxonomy" id="1759441"/>
    <lineage>
        <taxon>Eukaryota</taxon>
        <taxon>Fungi</taxon>
        <taxon>Dikarya</taxon>
        <taxon>Basidiomycota</taxon>
        <taxon>Agaricomycotina</taxon>
        <taxon>Agaricomycetes</taxon>
        <taxon>Agaricomycetidae</taxon>
        <taxon>Atheliales</taxon>
        <taxon>Atheliaceae</taxon>
        <taxon>Athelia</taxon>
    </lineage>
</organism>
<dbReference type="Proteomes" id="UP000076532">
    <property type="component" value="Unassembled WGS sequence"/>
</dbReference>
<proteinExistence type="predicted"/>
<reference evidence="2 3" key="1">
    <citation type="journal article" date="2016" name="Mol. Biol. Evol.">
        <title>Comparative Genomics of Early-Diverging Mushroom-Forming Fungi Provides Insights into the Origins of Lignocellulose Decay Capabilities.</title>
        <authorList>
            <person name="Nagy L.G."/>
            <person name="Riley R."/>
            <person name="Tritt A."/>
            <person name="Adam C."/>
            <person name="Daum C."/>
            <person name="Floudas D."/>
            <person name="Sun H."/>
            <person name="Yadav J.S."/>
            <person name="Pangilinan J."/>
            <person name="Larsson K.H."/>
            <person name="Matsuura K."/>
            <person name="Barry K."/>
            <person name="Labutti K."/>
            <person name="Kuo R."/>
            <person name="Ohm R.A."/>
            <person name="Bhattacharya S.S."/>
            <person name="Shirouzu T."/>
            <person name="Yoshinaga Y."/>
            <person name="Martin F.M."/>
            <person name="Grigoriev I.V."/>
            <person name="Hibbett D.S."/>
        </authorList>
    </citation>
    <scope>NUCLEOTIDE SEQUENCE [LARGE SCALE GENOMIC DNA]</scope>
    <source>
        <strain evidence="2 3">CBS 109695</strain>
    </source>
</reference>